<evidence type="ECO:0000313" key="1">
    <source>
        <dbReference type="EMBL" id="CPR18119.1"/>
    </source>
</evidence>
<evidence type="ECO:0000313" key="2">
    <source>
        <dbReference type="Proteomes" id="UP000044377"/>
    </source>
</evidence>
<dbReference type="STRING" id="1109412.BN1221_03033c"/>
<sequence>MQKKRTERQDILIKKCDNIIKNHIYNMQIITFITISR</sequence>
<proteinExistence type="predicted"/>
<name>A0A0G4JXB1_9GAMM</name>
<organism evidence="1 2">
    <name type="scientific">Brenneria goodwinii</name>
    <dbReference type="NCBI Taxonomy" id="1109412"/>
    <lineage>
        <taxon>Bacteria</taxon>
        <taxon>Pseudomonadati</taxon>
        <taxon>Pseudomonadota</taxon>
        <taxon>Gammaproteobacteria</taxon>
        <taxon>Enterobacterales</taxon>
        <taxon>Pectobacteriaceae</taxon>
        <taxon>Brenneria</taxon>
    </lineage>
</organism>
<dbReference type="Proteomes" id="UP000044377">
    <property type="component" value="Unassembled WGS sequence"/>
</dbReference>
<accession>A0A0G4JXB1</accession>
<keyword evidence="2" id="KW-1185">Reference proteome</keyword>
<protein>
    <submittedName>
        <fullName evidence="1">Uncharacterized protein</fullName>
    </submittedName>
</protein>
<dbReference type="EMBL" id="CGIG01000001">
    <property type="protein sequence ID" value="CPR18119.1"/>
    <property type="molecule type" value="Genomic_DNA"/>
</dbReference>
<reference evidence="2" key="1">
    <citation type="submission" date="2015-01" db="EMBL/GenBank/DDBJ databases">
        <authorList>
            <person name="Paterson Steve"/>
        </authorList>
    </citation>
    <scope>NUCLEOTIDE SEQUENCE [LARGE SCALE GENOMIC DNA]</scope>
    <source>
        <strain evidence="2">OBR1</strain>
    </source>
</reference>
<gene>
    <name evidence="1" type="ORF">BN1221_03033c</name>
</gene>
<dbReference type="AlphaFoldDB" id="A0A0G4JXB1"/>